<dbReference type="Pfam" id="PF00155">
    <property type="entry name" value="Aminotran_1_2"/>
    <property type="match status" value="1"/>
</dbReference>
<protein>
    <recommendedName>
        <fullName evidence="6">Aminotransferase</fullName>
        <ecNumber evidence="6">2.6.1.-</ecNumber>
    </recommendedName>
</protein>
<dbReference type="CDD" id="cd00609">
    <property type="entry name" value="AAT_like"/>
    <property type="match status" value="1"/>
</dbReference>
<evidence type="ECO:0000313" key="8">
    <source>
        <dbReference type="EMBL" id="MDQ0416071.1"/>
    </source>
</evidence>
<dbReference type="AlphaFoldDB" id="A0AAJ1TJW1"/>
<dbReference type="InterPro" id="IPR015424">
    <property type="entry name" value="PyrdxlP-dep_Trfase"/>
</dbReference>
<evidence type="ECO:0000256" key="3">
    <source>
        <dbReference type="ARBA" id="ARBA00022576"/>
    </source>
</evidence>
<dbReference type="EC" id="2.6.1.-" evidence="6"/>
<evidence type="ECO:0000256" key="1">
    <source>
        <dbReference type="ARBA" id="ARBA00001933"/>
    </source>
</evidence>
<dbReference type="Proteomes" id="UP001238450">
    <property type="component" value="Unassembled WGS sequence"/>
</dbReference>
<dbReference type="PANTHER" id="PTHR46383:SF3">
    <property type="entry name" value="ASPARTATE AMINOTRANSFERASE-RELATED"/>
    <property type="match status" value="1"/>
</dbReference>
<reference evidence="8 9" key="1">
    <citation type="submission" date="2023-07" db="EMBL/GenBank/DDBJ databases">
        <title>Genomic Encyclopedia of Type Strains, Phase IV (KMG-IV): sequencing the most valuable type-strain genomes for metagenomic binning, comparative biology and taxonomic classification.</title>
        <authorList>
            <person name="Goeker M."/>
        </authorList>
    </citation>
    <scope>NUCLEOTIDE SEQUENCE [LARGE SCALE GENOMIC DNA]</scope>
    <source>
        <strain evidence="8 9">DSM 46876</strain>
    </source>
</reference>
<dbReference type="InterPro" id="IPR004838">
    <property type="entry name" value="NHTrfase_class1_PyrdxlP-BS"/>
</dbReference>
<evidence type="ECO:0000256" key="5">
    <source>
        <dbReference type="ARBA" id="ARBA00022898"/>
    </source>
</evidence>
<keyword evidence="3 6" id="KW-0032">Aminotransferase</keyword>
<organism evidence="8 9">
    <name type="scientific">Croceifilum oryzae</name>
    <dbReference type="NCBI Taxonomy" id="1553429"/>
    <lineage>
        <taxon>Bacteria</taxon>
        <taxon>Bacillati</taxon>
        <taxon>Bacillota</taxon>
        <taxon>Bacilli</taxon>
        <taxon>Bacillales</taxon>
        <taxon>Thermoactinomycetaceae</taxon>
        <taxon>Croceifilum</taxon>
    </lineage>
</organism>
<evidence type="ECO:0000256" key="2">
    <source>
        <dbReference type="ARBA" id="ARBA00007441"/>
    </source>
</evidence>
<dbReference type="GO" id="GO:0030170">
    <property type="term" value="F:pyridoxal phosphate binding"/>
    <property type="evidence" value="ECO:0007669"/>
    <property type="project" value="InterPro"/>
</dbReference>
<dbReference type="InterPro" id="IPR015422">
    <property type="entry name" value="PyrdxlP-dep_Trfase_small"/>
</dbReference>
<evidence type="ECO:0000313" key="9">
    <source>
        <dbReference type="Proteomes" id="UP001238450"/>
    </source>
</evidence>
<proteinExistence type="inferred from homology"/>
<sequence>MPHRSTLITTMNLEDKLSPIVRNLKPSGIRRFFDLLSNAPDAISLAVGEPDFVTPWHIREACVTSLDQGMTTYTSNQGTPELREAVSKYLEQRFQLHYQSSSEILITFGASEAIDLAFRALLTPGDEVLIPEPCYVSYAPCVELAGGVPIAVPTHARYGFKLQAKDVEKAITSRTKLVILCYPNNPTGAIMTKEELQPVADVIKRHDLLVISDEIYAELTYQGQHFSISALPEMKNHTILISGFSKAFAMTGWRVGYVCAPSILLTGMLKIHQYAALCAPITSQVAALEALENGLEECRAMVSQYDRRRRFMVKALNDLGLTCHDPQGSFYVFPSIESTGMDATTFAEELLKEERVAVVPGDAFGPSGAGHIRCSYASSMEQLGEAMIRIARFVKSKQASIPVLTTNQVG</sequence>
<evidence type="ECO:0000259" key="7">
    <source>
        <dbReference type="Pfam" id="PF00155"/>
    </source>
</evidence>
<dbReference type="PANTHER" id="PTHR46383">
    <property type="entry name" value="ASPARTATE AMINOTRANSFERASE"/>
    <property type="match status" value="1"/>
</dbReference>
<keyword evidence="5" id="KW-0663">Pyridoxal phosphate</keyword>
<feature type="domain" description="Aminotransferase class I/classII large" evidence="7">
    <location>
        <begin position="41"/>
        <end position="389"/>
    </location>
</feature>
<comment type="caution">
    <text evidence="8">The sequence shown here is derived from an EMBL/GenBank/DDBJ whole genome shotgun (WGS) entry which is preliminary data.</text>
</comment>
<gene>
    <name evidence="8" type="ORF">J2Z48_000229</name>
</gene>
<dbReference type="InterPro" id="IPR050596">
    <property type="entry name" value="AspAT/PAT-like"/>
</dbReference>
<comment type="similarity">
    <text evidence="2 6">Belongs to the class-I pyridoxal-phosphate-dependent aminotransferase family.</text>
</comment>
<evidence type="ECO:0000256" key="4">
    <source>
        <dbReference type="ARBA" id="ARBA00022679"/>
    </source>
</evidence>
<dbReference type="InterPro" id="IPR015421">
    <property type="entry name" value="PyrdxlP-dep_Trfase_major"/>
</dbReference>
<dbReference type="EMBL" id="JAUSUV010000001">
    <property type="protein sequence ID" value="MDQ0416071.1"/>
    <property type="molecule type" value="Genomic_DNA"/>
</dbReference>
<accession>A0AAJ1TJW1</accession>
<dbReference type="GO" id="GO:0006520">
    <property type="term" value="P:amino acid metabolic process"/>
    <property type="evidence" value="ECO:0007669"/>
    <property type="project" value="InterPro"/>
</dbReference>
<evidence type="ECO:0000256" key="6">
    <source>
        <dbReference type="RuleBase" id="RU000481"/>
    </source>
</evidence>
<keyword evidence="9" id="KW-1185">Reference proteome</keyword>
<keyword evidence="4 6" id="KW-0808">Transferase</keyword>
<dbReference type="SUPFAM" id="SSF53383">
    <property type="entry name" value="PLP-dependent transferases"/>
    <property type="match status" value="1"/>
</dbReference>
<dbReference type="PROSITE" id="PS00105">
    <property type="entry name" value="AA_TRANSFER_CLASS_1"/>
    <property type="match status" value="1"/>
</dbReference>
<dbReference type="FunFam" id="3.40.640.10:FF:000033">
    <property type="entry name" value="Aspartate aminotransferase"/>
    <property type="match status" value="1"/>
</dbReference>
<name>A0AAJ1TJW1_9BACL</name>
<dbReference type="Gene3D" id="3.40.640.10">
    <property type="entry name" value="Type I PLP-dependent aspartate aminotransferase-like (Major domain)"/>
    <property type="match status" value="1"/>
</dbReference>
<dbReference type="GO" id="GO:0008483">
    <property type="term" value="F:transaminase activity"/>
    <property type="evidence" value="ECO:0007669"/>
    <property type="project" value="UniProtKB-KW"/>
</dbReference>
<dbReference type="Gene3D" id="3.90.1150.10">
    <property type="entry name" value="Aspartate Aminotransferase, domain 1"/>
    <property type="match status" value="1"/>
</dbReference>
<comment type="cofactor">
    <cofactor evidence="1 6">
        <name>pyridoxal 5'-phosphate</name>
        <dbReference type="ChEBI" id="CHEBI:597326"/>
    </cofactor>
</comment>
<dbReference type="InterPro" id="IPR004839">
    <property type="entry name" value="Aminotransferase_I/II_large"/>
</dbReference>